<reference evidence="2" key="1">
    <citation type="submission" date="2022-11" db="UniProtKB">
        <authorList>
            <consortium name="WormBaseParasite"/>
        </authorList>
    </citation>
    <scope>IDENTIFICATION</scope>
</reference>
<name>A0AC35GXS6_9BILA</name>
<protein>
    <submittedName>
        <fullName evidence="2">Signal recognition particle receptor subunit beta</fullName>
    </submittedName>
</protein>
<organism evidence="1 2">
    <name type="scientific">Panagrolaimus sp. PS1159</name>
    <dbReference type="NCBI Taxonomy" id="55785"/>
    <lineage>
        <taxon>Eukaryota</taxon>
        <taxon>Metazoa</taxon>
        <taxon>Ecdysozoa</taxon>
        <taxon>Nematoda</taxon>
        <taxon>Chromadorea</taxon>
        <taxon>Rhabditida</taxon>
        <taxon>Tylenchina</taxon>
        <taxon>Panagrolaimomorpha</taxon>
        <taxon>Panagrolaimoidea</taxon>
        <taxon>Panagrolaimidae</taxon>
        <taxon>Panagrolaimus</taxon>
    </lineage>
</organism>
<dbReference type="Proteomes" id="UP000887580">
    <property type="component" value="Unplaced"/>
</dbReference>
<sequence length="119" mass="13005">MSHYCATIFAVIIVSELPPSVCGVIFIIDSGIFNRKLCDVAELFYDVLYQLKINKSLSNPRLIACNKQTYSLAKKAVSDSLEREFGLINIFLAAALSSTDGRAGGKLLTFSGGDFSWTD</sequence>
<accession>A0AC35GXS6</accession>
<proteinExistence type="predicted"/>
<evidence type="ECO:0000313" key="2">
    <source>
        <dbReference type="WBParaSite" id="PS1159_v2.g9819.t1"/>
    </source>
</evidence>
<evidence type="ECO:0000313" key="1">
    <source>
        <dbReference type="Proteomes" id="UP000887580"/>
    </source>
</evidence>
<dbReference type="WBParaSite" id="PS1159_v2.g9819.t1">
    <property type="protein sequence ID" value="PS1159_v2.g9819.t1"/>
    <property type="gene ID" value="PS1159_v2.g9819"/>
</dbReference>